<dbReference type="InterPro" id="IPR045075">
    <property type="entry name" value="Syf1-like"/>
</dbReference>
<feature type="repeat" description="TPR" evidence="6">
    <location>
        <begin position="679"/>
        <end position="712"/>
    </location>
</feature>
<dbReference type="SUPFAM" id="SSF48452">
    <property type="entry name" value="TPR-like"/>
    <property type="match status" value="4"/>
</dbReference>
<dbReference type="STRING" id="559295.C5DE99"/>
<dbReference type="SMART" id="SM00386">
    <property type="entry name" value="HAT"/>
    <property type="match status" value="7"/>
</dbReference>
<dbReference type="OMA" id="DGWAWYY"/>
<dbReference type="HOGENOM" id="CLU_007010_0_0_1"/>
<dbReference type="AlphaFoldDB" id="C5DE99"/>
<feature type="repeat" description="TPR" evidence="6">
    <location>
        <begin position="814"/>
        <end position="847"/>
    </location>
</feature>
<dbReference type="eggNOG" id="KOG0495">
    <property type="taxonomic scope" value="Eukaryota"/>
</dbReference>
<dbReference type="SMART" id="SM00028">
    <property type="entry name" value="TPR"/>
    <property type="match status" value="4"/>
</dbReference>
<dbReference type="Proteomes" id="UP000002036">
    <property type="component" value="Chromosome C"/>
</dbReference>
<sequence>MERPAFLSQKPPPGYVAGIGRGAIGFTTRSDIGSGKTPGRVADDREQGVNPGGPEDTEDAETKARINRNQRFEDTNGLSLVSHGLEPDDKDADRIYDEVEARLARKRVHKKLDVEKASSGNSQGGFLAASQQFVDLKRSLATVSEEQWDNLPEAGDITRRNKRQRLEMQNERKSYAAPDTLVSGNIDLTKLTQEREKLLGRQLDESISSSATGINDPKDAVEKYLEELDNSTHLANLDEQAQDLRKTRAILASYRKADPKKPQGWIASARLEEKANKFRLAKNLIEEGCNECPYDANIWLENIRLNSSDLRYCKILVANALRFNEESLELWLKAIDLEREPLNKVRVLRKAIQSLPTSEKLWKLAVQYENDKQEAIKILQKATELLPHSIPLITALVNLQEHTVARQTLNTARRNNPTTFHMWMLALQLEERHSEASVDKLIKLALKGATELSKNGITIKFEKWLQEAAKIELDFPGVYQNTVQAVVETSVQLFYHSEPLSDLLEAIENIASQCFNTKRSAYCCLLEKDPLDMSLWTKVIKHCQAQSKLDEVYRLFEKLLFSDSNEVLRKNSVLALMYSKLLWKSETSIEKALEVLDKSLKVDPLNVEFWLAKAKLLVNARKFEAAENLYKDGVIKLSQQPGLERVFYRYVSFLRFQNRNEEALKLLETDFLQRAHGCEKLYLQWGQIYVHLGDLPQAQKCFAAGVKELPTSANLWIALAHTDKDQVGSAKARSDYDIALLKVPREKSEILLVSRIHLEKGLGNLDQARLLVTQALRDFPASSLLWVEHLRLLNKKSLRKTAYQDALKSTNSGPRVLVEIGCHLFGESSYEKALKWFQKAASASPLYGDAWIWICRCYKKLERDPSSIFSEVEDIEPRYGPEWVKRSKDVNNLTLSPAQVLSQCTSHDQKS</sequence>
<evidence type="ECO:0000256" key="4">
    <source>
        <dbReference type="ARBA" id="ARBA00023187"/>
    </source>
</evidence>
<evidence type="ECO:0000259" key="8">
    <source>
        <dbReference type="Pfam" id="PF06424"/>
    </source>
</evidence>
<feature type="domain" description="PRP1 splicing factor N-terminal" evidence="8">
    <location>
        <begin position="11"/>
        <end position="160"/>
    </location>
</feature>
<organism evidence="9 10">
    <name type="scientific">Lachancea thermotolerans (strain ATCC 56472 / CBS 6340 / NRRL Y-8284)</name>
    <name type="common">Yeast</name>
    <name type="synonym">Kluyveromyces thermotolerans</name>
    <dbReference type="NCBI Taxonomy" id="559295"/>
    <lineage>
        <taxon>Eukaryota</taxon>
        <taxon>Fungi</taxon>
        <taxon>Dikarya</taxon>
        <taxon>Ascomycota</taxon>
        <taxon>Saccharomycotina</taxon>
        <taxon>Saccharomycetes</taxon>
        <taxon>Saccharomycetales</taxon>
        <taxon>Saccharomycetaceae</taxon>
        <taxon>Lachancea</taxon>
    </lineage>
</organism>
<dbReference type="PROSITE" id="PS50005">
    <property type="entry name" value="TPR"/>
    <property type="match status" value="2"/>
</dbReference>
<keyword evidence="3" id="KW-0677">Repeat</keyword>
<dbReference type="InterPro" id="IPR011990">
    <property type="entry name" value="TPR-like_helical_dom_sf"/>
</dbReference>
<evidence type="ECO:0000256" key="6">
    <source>
        <dbReference type="PROSITE-ProRule" id="PRU00339"/>
    </source>
</evidence>
<keyword evidence="2" id="KW-0507">mRNA processing</keyword>
<dbReference type="InParanoid" id="C5DE99"/>
<protein>
    <submittedName>
        <fullName evidence="9">KLTH0C07458p</fullName>
    </submittedName>
</protein>
<dbReference type="InterPro" id="IPR010491">
    <property type="entry name" value="PRP1_N"/>
</dbReference>
<dbReference type="GO" id="GO:0000244">
    <property type="term" value="P:spliceosomal tri-snRNP complex assembly"/>
    <property type="evidence" value="ECO:0007669"/>
    <property type="project" value="TreeGrafter"/>
</dbReference>
<dbReference type="RefSeq" id="XP_002552548.1">
    <property type="nucleotide sequence ID" value="XM_002552502.1"/>
</dbReference>
<evidence type="ECO:0000256" key="2">
    <source>
        <dbReference type="ARBA" id="ARBA00022664"/>
    </source>
</evidence>
<dbReference type="GO" id="GO:0071013">
    <property type="term" value="C:catalytic step 2 spliceosome"/>
    <property type="evidence" value="ECO:0007669"/>
    <property type="project" value="TreeGrafter"/>
</dbReference>
<evidence type="ECO:0000256" key="7">
    <source>
        <dbReference type="SAM" id="MobiDB-lite"/>
    </source>
</evidence>
<evidence type="ECO:0000256" key="1">
    <source>
        <dbReference type="ARBA" id="ARBA00004123"/>
    </source>
</evidence>
<evidence type="ECO:0000256" key="5">
    <source>
        <dbReference type="ARBA" id="ARBA00023242"/>
    </source>
</evidence>
<dbReference type="PANTHER" id="PTHR11246:SF1">
    <property type="entry name" value="PRE-MRNA-PROCESSING FACTOR 6"/>
    <property type="match status" value="1"/>
</dbReference>
<evidence type="ECO:0000313" key="10">
    <source>
        <dbReference type="Proteomes" id="UP000002036"/>
    </source>
</evidence>
<dbReference type="KEGG" id="lth:KLTH0C07458g"/>
<dbReference type="PANTHER" id="PTHR11246">
    <property type="entry name" value="PRE-MRNA SPLICING FACTOR"/>
    <property type="match status" value="1"/>
</dbReference>
<gene>
    <name evidence="9" type="ordered locus">KLTH0C07458g</name>
</gene>
<dbReference type="InterPro" id="IPR019734">
    <property type="entry name" value="TPR_rpt"/>
</dbReference>
<dbReference type="Pfam" id="PF06424">
    <property type="entry name" value="PRP1_N"/>
    <property type="match status" value="1"/>
</dbReference>
<keyword evidence="5" id="KW-0539">Nucleus</keyword>
<keyword evidence="6" id="KW-0802">TPR repeat</keyword>
<keyword evidence="10" id="KW-1185">Reference proteome</keyword>
<feature type="region of interest" description="Disordered" evidence="7">
    <location>
        <begin position="27"/>
        <end position="62"/>
    </location>
</feature>
<evidence type="ECO:0000256" key="3">
    <source>
        <dbReference type="ARBA" id="ARBA00022737"/>
    </source>
</evidence>
<keyword evidence="4" id="KW-0508">mRNA splicing</keyword>
<evidence type="ECO:0000313" key="9">
    <source>
        <dbReference type="EMBL" id="CAR22110.1"/>
    </source>
</evidence>
<reference evidence="9 10" key="1">
    <citation type="journal article" date="2009" name="Genome Res.">
        <title>Comparative genomics of protoploid Saccharomycetaceae.</title>
        <authorList>
            <consortium name="The Genolevures Consortium"/>
            <person name="Souciet J.-L."/>
            <person name="Dujon B."/>
            <person name="Gaillardin C."/>
            <person name="Johnston M."/>
            <person name="Baret P.V."/>
            <person name="Cliften P."/>
            <person name="Sherman D.J."/>
            <person name="Weissenbach J."/>
            <person name="Westhof E."/>
            <person name="Wincker P."/>
            <person name="Jubin C."/>
            <person name="Poulain J."/>
            <person name="Barbe V."/>
            <person name="Segurens B."/>
            <person name="Artiguenave F."/>
            <person name="Anthouard V."/>
            <person name="Vacherie B."/>
            <person name="Val M.-E."/>
            <person name="Fulton R.S."/>
            <person name="Minx P."/>
            <person name="Wilson R."/>
            <person name="Durrens P."/>
            <person name="Jean G."/>
            <person name="Marck C."/>
            <person name="Martin T."/>
            <person name="Nikolski M."/>
            <person name="Rolland T."/>
            <person name="Seret M.-L."/>
            <person name="Casaregola S."/>
            <person name="Despons L."/>
            <person name="Fairhead C."/>
            <person name="Fischer G."/>
            <person name="Lafontaine I."/>
            <person name="Leh V."/>
            <person name="Lemaire M."/>
            <person name="de Montigny J."/>
            <person name="Neuveglise C."/>
            <person name="Thierry A."/>
            <person name="Blanc-Lenfle I."/>
            <person name="Bleykasten C."/>
            <person name="Diffels J."/>
            <person name="Fritsch E."/>
            <person name="Frangeul L."/>
            <person name="Goeffon A."/>
            <person name="Jauniaux N."/>
            <person name="Kachouri-Lafond R."/>
            <person name="Payen C."/>
            <person name="Potier S."/>
            <person name="Pribylova L."/>
            <person name="Ozanne C."/>
            <person name="Richard G.-F."/>
            <person name="Sacerdot C."/>
            <person name="Straub M.-L."/>
            <person name="Talla E."/>
        </authorList>
    </citation>
    <scope>NUCLEOTIDE SEQUENCE [LARGE SCALE GENOMIC DNA]</scope>
    <source>
        <strain evidence="10">ATCC 56472 / CBS 6340 / NRRL Y-8284</strain>
    </source>
</reference>
<dbReference type="GeneID" id="8291419"/>
<proteinExistence type="predicted"/>
<dbReference type="OrthoDB" id="440128at2759"/>
<dbReference type="GO" id="GO:0046540">
    <property type="term" value="C:U4/U6 x U5 tri-snRNP complex"/>
    <property type="evidence" value="ECO:0007669"/>
    <property type="project" value="TreeGrafter"/>
</dbReference>
<dbReference type="EMBL" id="CU928167">
    <property type="protein sequence ID" value="CAR22110.1"/>
    <property type="molecule type" value="Genomic_DNA"/>
</dbReference>
<comment type="subcellular location">
    <subcellularLocation>
        <location evidence="1">Nucleus</location>
    </subcellularLocation>
</comment>
<accession>C5DE99</accession>
<dbReference type="InterPro" id="IPR003107">
    <property type="entry name" value="HAT"/>
</dbReference>
<dbReference type="Gene3D" id="1.25.40.10">
    <property type="entry name" value="Tetratricopeptide repeat domain"/>
    <property type="match status" value="2"/>
</dbReference>
<name>C5DE99_LACTC</name>
<dbReference type="FunCoup" id="C5DE99">
    <property type="interactions" value="506"/>
</dbReference>